<protein>
    <submittedName>
        <fullName evidence="1">Uncharacterized protein</fullName>
    </submittedName>
</protein>
<dbReference type="AlphaFoldDB" id="A0A1X7TT05"/>
<reference evidence="1" key="1">
    <citation type="submission" date="2017-05" db="UniProtKB">
        <authorList>
            <consortium name="EnsemblMetazoa"/>
        </authorList>
    </citation>
    <scope>IDENTIFICATION</scope>
</reference>
<accession>A0A1X7TT05</accession>
<sequence>FRIYFLIKILINIKRVKEESLFVSL</sequence>
<dbReference type="InParanoid" id="A0A1X7TT05"/>
<name>A0A1X7TT05_AMPQE</name>
<evidence type="ECO:0000313" key="1">
    <source>
        <dbReference type="EnsemblMetazoa" id="Aqu2.1.18361_001"/>
    </source>
</evidence>
<proteinExistence type="predicted"/>
<dbReference type="EnsemblMetazoa" id="Aqu2.1.18361_001">
    <property type="protein sequence ID" value="Aqu2.1.18361_001"/>
    <property type="gene ID" value="Aqu2.1.18361"/>
</dbReference>
<organism evidence="1">
    <name type="scientific">Amphimedon queenslandica</name>
    <name type="common">Sponge</name>
    <dbReference type="NCBI Taxonomy" id="400682"/>
    <lineage>
        <taxon>Eukaryota</taxon>
        <taxon>Metazoa</taxon>
        <taxon>Porifera</taxon>
        <taxon>Demospongiae</taxon>
        <taxon>Heteroscleromorpha</taxon>
        <taxon>Haplosclerida</taxon>
        <taxon>Niphatidae</taxon>
        <taxon>Amphimedon</taxon>
    </lineage>
</organism>